<evidence type="ECO:0000256" key="5">
    <source>
        <dbReference type="ARBA" id="ARBA00022553"/>
    </source>
</evidence>
<keyword evidence="16" id="KW-1185">Reference proteome</keyword>
<keyword evidence="5" id="KW-0597">Phosphoprotein</keyword>
<dbReference type="SUPFAM" id="SSF55781">
    <property type="entry name" value="GAF domain-like"/>
    <property type="match status" value="1"/>
</dbReference>
<dbReference type="SMART" id="SM00065">
    <property type="entry name" value="GAF"/>
    <property type="match status" value="1"/>
</dbReference>
<keyword evidence="10" id="KW-0902">Two-component regulatory system</keyword>
<dbReference type="InterPro" id="IPR005467">
    <property type="entry name" value="His_kinase_dom"/>
</dbReference>
<feature type="transmembrane region" description="Helical" evidence="13">
    <location>
        <begin position="786"/>
        <end position="808"/>
    </location>
</feature>
<dbReference type="SUPFAM" id="SSF47384">
    <property type="entry name" value="Homodimeric domain of signal transducing histidine kinase"/>
    <property type="match status" value="1"/>
</dbReference>
<feature type="domain" description="Histidine kinase" evidence="14">
    <location>
        <begin position="1077"/>
        <end position="1300"/>
    </location>
</feature>
<gene>
    <name evidence="15" type="ORF">OM075_02060</name>
</gene>
<dbReference type="SMART" id="SM00388">
    <property type="entry name" value="HisKA"/>
    <property type="match status" value="1"/>
</dbReference>
<keyword evidence="13" id="KW-1133">Transmembrane helix</keyword>
<dbReference type="Gene3D" id="1.10.287.130">
    <property type="match status" value="1"/>
</dbReference>
<accession>A0AAE3M1X4</accession>
<evidence type="ECO:0000256" key="10">
    <source>
        <dbReference type="ARBA" id="ARBA00023012"/>
    </source>
</evidence>
<dbReference type="InterPro" id="IPR029016">
    <property type="entry name" value="GAF-like_dom_sf"/>
</dbReference>
<evidence type="ECO:0000256" key="4">
    <source>
        <dbReference type="ARBA" id="ARBA00022475"/>
    </source>
</evidence>
<reference evidence="15" key="1">
    <citation type="submission" date="2022-10" db="EMBL/GenBank/DDBJ databases">
        <authorList>
            <person name="Yu W.X."/>
        </authorList>
    </citation>
    <scope>NUCLEOTIDE SEQUENCE</scope>
    <source>
        <strain evidence="15">AAT</strain>
    </source>
</reference>
<dbReference type="InterPro" id="IPR003661">
    <property type="entry name" value="HisK_dim/P_dom"/>
</dbReference>
<evidence type="ECO:0000313" key="15">
    <source>
        <dbReference type="EMBL" id="MCW3785230.1"/>
    </source>
</evidence>
<evidence type="ECO:0000313" key="16">
    <source>
        <dbReference type="Proteomes" id="UP001209229"/>
    </source>
</evidence>
<proteinExistence type="predicted"/>
<dbReference type="FunFam" id="3.30.565.10:FF:000023">
    <property type="entry name" value="PAS domain-containing sensor histidine kinase"/>
    <property type="match status" value="1"/>
</dbReference>
<dbReference type="InterPro" id="IPR003018">
    <property type="entry name" value="GAF"/>
</dbReference>
<name>A0AAE3M1X4_9BACT</name>
<dbReference type="GO" id="GO:0005524">
    <property type="term" value="F:ATP binding"/>
    <property type="evidence" value="ECO:0007669"/>
    <property type="project" value="UniProtKB-KW"/>
</dbReference>
<dbReference type="PANTHER" id="PTHR43547:SF2">
    <property type="entry name" value="HYBRID SIGNAL TRANSDUCTION HISTIDINE KINASE C"/>
    <property type="match status" value="1"/>
</dbReference>
<comment type="caution">
    <text evidence="15">The sequence shown here is derived from an EMBL/GenBank/DDBJ whole genome shotgun (WGS) entry which is preliminary data.</text>
</comment>
<comment type="catalytic activity">
    <reaction evidence="1">
        <text>ATP + protein L-histidine = ADP + protein N-phospho-L-histidine.</text>
        <dbReference type="EC" id="2.7.13.3"/>
    </reaction>
</comment>
<dbReference type="EMBL" id="JAPDPJ010000002">
    <property type="protein sequence ID" value="MCW3785230.1"/>
    <property type="molecule type" value="Genomic_DNA"/>
</dbReference>
<evidence type="ECO:0000256" key="11">
    <source>
        <dbReference type="ARBA" id="ARBA00023136"/>
    </source>
</evidence>
<keyword evidence="11 13" id="KW-0472">Membrane</keyword>
<dbReference type="EC" id="2.7.13.3" evidence="3"/>
<dbReference type="InterPro" id="IPR013783">
    <property type="entry name" value="Ig-like_fold"/>
</dbReference>
<keyword evidence="6" id="KW-0808">Transferase</keyword>
<dbReference type="InterPro" id="IPR036097">
    <property type="entry name" value="HisK_dim/P_sf"/>
</dbReference>
<dbReference type="SUPFAM" id="SSF55874">
    <property type="entry name" value="ATPase domain of HSP90 chaperone/DNA topoisomerase II/histidine kinase"/>
    <property type="match status" value="1"/>
</dbReference>
<dbReference type="GO" id="GO:0000155">
    <property type="term" value="F:phosphorelay sensor kinase activity"/>
    <property type="evidence" value="ECO:0007669"/>
    <property type="project" value="InterPro"/>
</dbReference>
<evidence type="ECO:0000256" key="12">
    <source>
        <dbReference type="SAM" id="Coils"/>
    </source>
</evidence>
<keyword evidence="8" id="KW-0418">Kinase</keyword>
<dbReference type="CDD" id="cd16922">
    <property type="entry name" value="HATPase_EvgS-ArcB-TorS-like"/>
    <property type="match status" value="1"/>
</dbReference>
<evidence type="ECO:0000256" key="8">
    <source>
        <dbReference type="ARBA" id="ARBA00022777"/>
    </source>
</evidence>
<evidence type="ECO:0000256" key="13">
    <source>
        <dbReference type="SAM" id="Phobius"/>
    </source>
</evidence>
<dbReference type="SMART" id="SM00387">
    <property type="entry name" value="HATPase_c"/>
    <property type="match status" value="1"/>
</dbReference>
<evidence type="ECO:0000256" key="9">
    <source>
        <dbReference type="ARBA" id="ARBA00022840"/>
    </source>
</evidence>
<comment type="subcellular location">
    <subcellularLocation>
        <location evidence="2">Cell membrane</location>
    </subcellularLocation>
</comment>
<keyword evidence="9 15" id="KW-0067">ATP-binding</keyword>
<keyword evidence="4" id="KW-1003">Cell membrane</keyword>
<evidence type="ECO:0000256" key="1">
    <source>
        <dbReference type="ARBA" id="ARBA00000085"/>
    </source>
</evidence>
<dbReference type="Gene3D" id="2.130.10.10">
    <property type="entry name" value="YVTN repeat-like/Quinoprotein amine dehydrogenase"/>
    <property type="match status" value="2"/>
</dbReference>
<dbReference type="FunFam" id="2.60.40.10:FF:000791">
    <property type="entry name" value="Two-component system sensor histidine kinase/response regulator"/>
    <property type="match status" value="1"/>
</dbReference>
<dbReference type="InterPro" id="IPR011123">
    <property type="entry name" value="Y_Y_Y"/>
</dbReference>
<protein>
    <recommendedName>
        <fullName evidence="3">histidine kinase</fullName>
        <ecNumber evidence="3">2.7.13.3</ecNumber>
    </recommendedName>
</protein>
<sequence>MNKKNNFLISFFLLWTGIHVVFGENRMIFDHITQNEGLPSDHVSQILQDSDGLMWFATYNGLASYDGYGFHIYSYSPNDTTTICHDNVISICEQSSRYIWVGTTSGFCRFDKEQNLFKRYNNDKVGALSQSSIRKLLIDSHGKLWIASNAGLVTFDIEKEELVGYVPDLNKNNSISSNNVSDLYIDINKKVWVATDKGLDMFDPVLESFTHIKDGNFVKLTRYNDGIMAITRNFVRYITPSVNEINFSKVLFEDVQGSYVVTDVLVDYEGFDWYTVRDNGIYCFNRINNSYQVYRYDKYDKNSINSNVPQCIYKDQNNNLWIGTFDGGVNFYSPHKKRFNNIHDNFKADGLQNNKVKTIYEDRNGDIWIGTKAGGMLSKFDKTSRTFTHFQHDPSDPSSISDDYIFAICDAQPGFLWVGTMNGGLNLFNKKTGKCICYKHDPKDSTTISTNNIRSLLLDDGKLWIAGHQNGVDVFDIKSRKKIKNYKFSHTEGSISSNGIISIFRDSKNQLWFGTSFGLNRYDSTTDQFVRYYHVERDSNSISDNIIHCIIEDAEHCLWIGTKNGLNRYNPETNSFQVFNTYTGLPTNSIYGLSIDSNGIVWMSTNVGIVQFDYKTGYSSLYTDEDGLSNNEFAPTVYATSKDGEVFFGGNKGFTYFKPEDIMINPHIPNIIFTDFKVLNESVIPGSDNPILKKHINKAELVKLFTDHSAFSIDFSALNYISSDKNQFAYMLVGFDKDWHYVNTNHSATYTNLNPGKYIFKVKASNNDGIWNEEGRSIRIEVIPSWWNTIFFKVFIICILILAVFILLRLRQKVHKIKTTVLEEKVKERTDNLNKANIELNAQKEEILIQRNEIQEKKEQLEKESQKMAILNKFGQELTNILSLSEINRVIFDYVKTLLDVPVFGIGIYNPEKNRLEFPSYFEDGHPIKSFSVPLDSKRSLAVWCFKNQDVIYSNNFKSDYLKYVDGYYFPNAVMPESVMYLALTVKGKNIGVLLVQSYKLNAYTQNDLVTLQTLGSYIAIALDNANAYRIVNRQNKELEQQQKSLEQKVKERTKELEVAKFKAEESDRLKTSFLANMSHEIRTPLNAIVGFSDCLVSQDLSPEEKEHMAGVIRVNSDSLLQIISDIIDFSKIEAGQMSISKSNVDVDNLLNELNHTYLFQIQSMGKKVALQKSLAQDEISVKPCLYTDPYRLKQIFRNLLDNALKFTDSGIVEFGYKEADEDKLVFYVKDSGIGIAKENQKVIFDRFRKIEDDTSILYRGTGLGLSIIKNLIELLDGEIWVESEVGKGSEFIFKLPKLIYKTGGYVDEKVESIDVIPNWTSKKNLSGRR</sequence>
<dbReference type="InterPro" id="IPR011047">
    <property type="entry name" value="Quinoprotein_ADH-like_sf"/>
</dbReference>
<feature type="coiled-coil region" evidence="12">
    <location>
        <begin position="1029"/>
        <end position="1056"/>
    </location>
</feature>
<dbReference type="Pfam" id="PF07494">
    <property type="entry name" value="Reg_prop"/>
    <property type="match status" value="6"/>
</dbReference>
<feature type="coiled-coil region" evidence="12">
    <location>
        <begin position="823"/>
        <end position="874"/>
    </location>
</feature>
<dbReference type="Gene3D" id="3.30.565.10">
    <property type="entry name" value="Histidine kinase-like ATPase, C-terminal domain"/>
    <property type="match status" value="1"/>
</dbReference>
<dbReference type="Pfam" id="PF02518">
    <property type="entry name" value="HATPase_c"/>
    <property type="match status" value="1"/>
</dbReference>
<dbReference type="GO" id="GO:0005886">
    <property type="term" value="C:plasma membrane"/>
    <property type="evidence" value="ECO:0007669"/>
    <property type="project" value="UniProtKB-SubCell"/>
</dbReference>
<dbReference type="Pfam" id="PF00512">
    <property type="entry name" value="HisKA"/>
    <property type="match status" value="1"/>
</dbReference>
<dbReference type="InterPro" id="IPR004358">
    <property type="entry name" value="Sig_transdc_His_kin-like_C"/>
</dbReference>
<dbReference type="PRINTS" id="PR00344">
    <property type="entry name" value="BCTRLSENSOR"/>
</dbReference>
<evidence type="ECO:0000256" key="7">
    <source>
        <dbReference type="ARBA" id="ARBA00022741"/>
    </source>
</evidence>
<dbReference type="Gene3D" id="2.60.40.10">
    <property type="entry name" value="Immunoglobulins"/>
    <property type="match status" value="1"/>
</dbReference>
<dbReference type="InterPro" id="IPR036890">
    <property type="entry name" value="HATPase_C_sf"/>
</dbReference>
<evidence type="ECO:0000259" key="14">
    <source>
        <dbReference type="PROSITE" id="PS50109"/>
    </source>
</evidence>
<dbReference type="InterPro" id="IPR015943">
    <property type="entry name" value="WD40/YVTN_repeat-like_dom_sf"/>
</dbReference>
<evidence type="ECO:0000256" key="6">
    <source>
        <dbReference type="ARBA" id="ARBA00022679"/>
    </source>
</evidence>
<dbReference type="Gene3D" id="3.30.450.40">
    <property type="match status" value="1"/>
</dbReference>
<keyword evidence="7" id="KW-0547">Nucleotide-binding</keyword>
<dbReference type="Pfam" id="PF07495">
    <property type="entry name" value="Y_Y_Y"/>
    <property type="match status" value="1"/>
</dbReference>
<dbReference type="SUPFAM" id="SSF63829">
    <property type="entry name" value="Calcium-dependent phosphotriesterase"/>
    <property type="match status" value="1"/>
</dbReference>
<dbReference type="Proteomes" id="UP001209229">
    <property type="component" value="Unassembled WGS sequence"/>
</dbReference>
<dbReference type="RefSeq" id="WP_301188801.1">
    <property type="nucleotide sequence ID" value="NZ_JAPDPJ010000002.1"/>
</dbReference>
<dbReference type="Pfam" id="PF13185">
    <property type="entry name" value="GAF_2"/>
    <property type="match status" value="1"/>
</dbReference>
<dbReference type="InterPro" id="IPR003594">
    <property type="entry name" value="HATPase_dom"/>
</dbReference>
<dbReference type="SUPFAM" id="SSF50998">
    <property type="entry name" value="Quinoprotein alcohol dehydrogenase-like"/>
    <property type="match status" value="1"/>
</dbReference>
<dbReference type="PROSITE" id="PS50109">
    <property type="entry name" value="HIS_KIN"/>
    <property type="match status" value="1"/>
</dbReference>
<evidence type="ECO:0000256" key="3">
    <source>
        <dbReference type="ARBA" id="ARBA00012438"/>
    </source>
</evidence>
<evidence type="ECO:0000256" key="2">
    <source>
        <dbReference type="ARBA" id="ARBA00004236"/>
    </source>
</evidence>
<keyword evidence="12" id="KW-0175">Coiled coil</keyword>
<dbReference type="PANTHER" id="PTHR43547">
    <property type="entry name" value="TWO-COMPONENT HISTIDINE KINASE"/>
    <property type="match status" value="1"/>
</dbReference>
<organism evidence="15 16">
    <name type="scientific">Plebeiibacterium sediminum</name>
    <dbReference type="NCBI Taxonomy" id="2992112"/>
    <lineage>
        <taxon>Bacteria</taxon>
        <taxon>Pseudomonadati</taxon>
        <taxon>Bacteroidota</taxon>
        <taxon>Bacteroidia</taxon>
        <taxon>Marinilabiliales</taxon>
        <taxon>Marinilabiliaceae</taxon>
        <taxon>Plebeiibacterium</taxon>
    </lineage>
</organism>
<keyword evidence="13" id="KW-0812">Transmembrane</keyword>
<dbReference type="InterPro" id="IPR011110">
    <property type="entry name" value="Reg_prop"/>
</dbReference>
<dbReference type="CDD" id="cd00082">
    <property type="entry name" value="HisKA"/>
    <property type="match status" value="1"/>
</dbReference>